<reference evidence="1 2" key="1">
    <citation type="journal article" date="2023" name="Life. Sci Alliance">
        <title>Evolutionary insights into 3D genome organization and epigenetic landscape of Vigna mungo.</title>
        <authorList>
            <person name="Junaid A."/>
            <person name="Singh B."/>
            <person name="Bhatia S."/>
        </authorList>
    </citation>
    <scope>NUCLEOTIDE SEQUENCE [LARGE SCALE GENOMIC DNA]</scope>
    <source>
        <strain evidence="1">Urdbean</strain>
    </source>
</reference>
<keyword evidence="2" id="KW-1185">Reference proteome</keyword>
<evidence type="ECO:0000313" key="1">
    <source>
        <dbReference type="EMBL" id="WVY95582.1"/>
    </source>
</evidence>
<accession>A0AAQ3MQP8</accession>
<dbReference type="EMBL" id="CP144692">
    <property type="protein sequence ID" value="WVY95582.1"/>
    <property type="molecule type" value="Genomic_DNA"/>
</dbReference>
<dbReference type="Proteomes" id="UP001374535">
    <property type="component" value="Chromosome 9"/>
</dbReference>
<sequence length="138" mass="14843">MQSTKGACWEGSGLDTSLSFPAESLALGADETFTSAINSSGVHLGGTETLNFVSRGLCSGVSPAEFTWLPFRSDLAIPLKWYRSKTFLPINPDESFKPPKLLSRSKITCQNSLHTMNPAEQRCSSLSGGNLISVSLRT</sequence>
<dbReference type="AlphaFoldDB" id="A0AAQ3MQP8"/>
<name>A0AAQ3MQP8_VIGMU</name>
<evidence type="ECO:0000313" key="2">
    <source>
        <dbReference type="Proteomes" id="UP001374535"/>
    </source>
</evidence>
<proteinExistence type="predicted"/>
<protein>
    <submittedName>
        <fullName evidence="1">Uncharacterized protein</fullName>
    </submittedName>
</protein>
<gene>
    <name evidence="1" type="ORF">V8G54_027733</name>
</gene>
<organism evidence="1 2">
    <name type="scientific">Vigna mungo</name>
    <name type="common">Black gram</name>
    <name type="synonym">Phaseolus mungo</name>
    <dbReference type="NCBI Taxonomy" id="3915"/>
    <lineage>
        <taxon>Eukaryota</taxon>
        <taxon>Viridiplantae</taxon>
        <taxon>Streptophyta</taxon>
        <taxon>Embryophyta</taxon>
        <taxon>Tracheophyta</taxon>
        <taxon>Spermatophyta</taxon>
        <taxon>Magnoliopsida</taxon>
        <taxon>eudicotyledons</taxon>
        <taxon>Gunneridae</taxon>
        <taxon>Pentapetalae</taxon>
        <taxon>rosids</taxon>
        <taxon>fabids</taxon>
        <taxon>Fabales</taxon>
        <taxon>Fabaceae</taxon>
        <taxon>Papilionoideae</taxon>
        <taxon>50 kb inversion clade</taxon>
        <taxon>NPAAA clade</taxon>
        <taxon>indigoferoid/millettioid clade</taxon>
        <taxon>Phaseoleae</taxon>
        <taxon>Vigna</taxon>
    </lineage>
</organism>